<dbReference type="Pfam" id="PF01490">
    <property type="entry name" value="Aa_trans"/>
    <property type="match status" value="1"/>
</dbReference>
<keyword evidence="7 9" id="KW-0472">Membrane</keyword>
<evidence type="ECO:0000256" key="4">
    <source>
        <dbReference type="ARBA" id="ARBA00022692"/>
    </source>
</evidence>
<feature type="transmembrane region" description="Helical" evidence="9">
    <location>
        <begin position="543"/>
        <end position="564"/>
    </location>
</feature>
<feature type="transmembrane region" description="Helical" evidence="9">
    <location>
        <begin position="239"/>
        <end position="262"/>
    </location>
</feature>
<dbReference type="OrthoDB" id="28208at2759"/>
<feature type="transmembrane region" description="Helical" evidence="9">
    <location>
        <begin position="438"/>
        <end position="460"/>
    </location>
</feature>
<dbReference type="GO" id="GO:0016020">
    <property type="term" value="C:membrane"/>
    <property type="evidence" value="ECO:0007669"/>
    <property type="project" value="UniProtKB-SubCell"/>
</dbReference>
<feature type="compositionally biased region" description="Low complexity" evidence="8">
    <location>
        <begin position="17"/>
        <end position="27"/>
    </location>
</feature>
<feature type="transmembrane region" description="Helical" evidence="9">
    <location>
        <begin position="402"/>
        <end position="426"/>
    </location>
</feature>
<keyword evidence="5" id="KW-0029">Amino-acid transport</keyword>
<dbReference type="PANTHER" id="PTHR22950">
    <property type="entry name" value="AMINO ACID TRANSPORTER"/>
    <property type="match status" value="1"/>
</dbReference>
<dbReference type="EMBL" id="JAGTJQ010000001">
    <property type="protein sequence ID" value="KAH7040471.1"/>
    <property type="molecule type" value="Genomic_DNA"/>
</dbReference>
<evidence type="ECO:0000256" key="8">
    <source>
        <dbReference type="SAM" id="MobiDB-lite"/>
    </source>
</evidence>
<feature type="transmembrane region" description="Helical" evidence="9">
    <location>
        <begin position="519"/>
        <end position="537"/>
    </location>
</feature>
<dbReference type="InterPro" id="IPR013057">
    <property type="entry name" value="AA_transpt_TM"/>
</dbReference>
<dbReference type="RefSeq" id="XP_046018526.1">
    <property type="nucleotide sequence ID" value="XM_046152291.1"/>
</dbReference>
<gene>
    <name evidence="11" type="ORF">B0I36DRAFT_310757</name>
</gene>
<feature type="transmembrane region" description="Helical" evidence="9">
    <location>
        <begin position="214"/>
        <end position="233"/>
    </location>
</feature>
<accession>A0A9P8YJC5</accession>
<evidence type="ECO:0000313" key="12">
    <source>
        <dbReference type="Proteomes" id="UP000756346"/>
    </source>
</evidence>
<feature type="domain" description="Amino acid transporter transmembrane" evidence="10">
    <location>
        <begin position="208"/>
        <end position="597"/>
    </location>
</feature>
<evidence type="ECO:0000256" key="3">
    <source>
        <dbReference type="ARBA" id="ARBA00022448"/>
    </source>
</evidence>
<comment type="subcellular location">
    <subcellularLocation>
        <location evidence="1">Membrane</location>
        <topology evidence="1">Multi-pass membrane protein</topology>
    </subcellularLocation>
</comment>
<comment type="similarity">
    <text evidence="2">Belongs to the amino acid/polyamine transporter 2 family.</text>
</comment>
<evidence type="ECO:0000256" key="1">
    <source>
        <dbReference type="ARBA" id="ARBA00004141"/>
    </source>
</evidence>
<feature type="compositionally biased region" description="Low complexity" evidence="8">
    <location>
        <begin position="74"/>
        <end position="83"/>
    </location>
</feature>
<comment type="caution">
    <text evidence="11">The sequence shown here is derived from an EMBL/GenBank/DDBJ whole genome shotgun (WGS) entry which is preliminary data.</text>
</comment>
<evidence type="ECO:0000259" key="10">
    <source>
        <dbReference type="Pfam" id="PF01490"/>
    </source>
</evidence>
<evidence type="ECO:0000256" key="2">
    <source>
        <dbReference type="ARBA" id="ARBA00008066"/>
    </source>
</evidence>
<protein>
    <submittedName>
        <fullName evidence="11">Transmembrane amino acid transporter protein-domain-containing protein</fullName>
    </submittedName>
</protein>
<dbReference type="PANTHER" id="PTHR22950:SF458">
    <property type="entry name" value="SODIUM-COUPLED NEUTRAL AMINO ACID TRANSPORTER 11-RELATED"/>
    <property type="match status" value="1"/>
</dbReference>
<feature type="transmembrane region" description="Helical" evidence="9">
    <location>
        <begin position="480"/>
        <end position="499"/>
    </location>
</feature>
<dbReference type="GO" id="GO:0005783">
    <property type="term" value="C:endoplasmic reticulum"/>
    <property type="evidence" value="ECO:0007669"/>
    <property type="project" value="TreeGrafter"/>
</dbReference>
<dbReference type="GeneID" id="70181837"/>
<organism evidence="11 12">
    <name type="scientific">Microdochium trichocladiopsis</name>
    <dbReference type="NCBI Taxonomy" id="1682393"/>
    <lineage>
        <taxon>Eukaryota</taxon>
        <taxon>Fungi</taxon>
        <taxon>Dikarya</taxon>
        <taxon>Ascomycota</taxon>
        <taxon>Pezizomycotina</taxon>
        <taxon>Sordariomycetes</taxon>
        <taxon>Xylariomycetidae</taxon>
        <taxon>Xylariales</taxon>
        <taxon>Microdochiaceae</taxon>
        <taxon>Microdochium</taxon>
    </lineage>
</organism>
<evidence type="ECO:0000256" key="7">
    <source>
        <dbReference type="ARBA" id="ARBA00023136"/>
    </source>
</evidence>
<evidence type="ECO:0000256" key="5">
    <source>
        <dbReference type="ARBA" id="ARBA00022970"/>
    </source>
</evidence>
<evidence type="ECO:0000313" key="11">
    <source>
        <dbReference type="EMBL" id="KAH7040471.1"/>
    </source>
</evidence>
<keyword evidence="4 9" id="KW-0812">Transmembrane</keyword>
<keyword evidence="12" id="KW-1185">Reference proteome</keyword>
<keyword evidence="3" id="KW-0813">Transport</keyword>
<dbReference type="Proteomes" id="UP000756346">
    <property type="component" value="Unassembled WGS sequence"/>
</dbReference>
<sequence>MAKARTSKQARSTTHGSSSSNNNNNSNGTASAGPRPANEEEHGLLAGGSLSDDEDDDSSHGHDTAAIIVRPGHSDGSSGSTDSLNDATAAPRTPRTPNRVRFDLRATDIPSAPANGHGDNHSHGRGGRGNNLHAPGGYFDVMEPDSLGRLSTDSRGSYASDDGRRGDESRFPLLTDIVAPSVALANSALLDGHESAEDWADEERLRPKSGLREAFMNMANSIIGAGIIGQPYAMRQAGLLSGTLLLIGLTVVVDWTIRLIVINSKLSGAHSFQGTVEHCFGRTGLIAISAAQWVFAFGGMVAFCVIVGDSIPQVFRAIWPGLHDMPVFWLLGNRQFVIALFVLGVSYPLTLYRDITKLAKASTLALISMTVIVLTVIIQSGFAPAESRGGFSTPLLTINTGFMQAVGVISFAFVCHHNSLLIYGSLETPTIDRFSRVTHYSMGVSTLACMTMALVGFLTFGDQTKGNVLNNFPADNTMVTIARLCFGFNMLTTLPLEAFVCREVMLNYYFPGEPFNMNLHLILSSSLVVSAMGISLITCDVGAVFDLVGATSACALAYILPPLCYIKLSTPSWRTWMAWAVVVFGSVVMVVSMFQSIGKMIKGGDENAVCV</sequence>
<feature type="transmembrane region" description="Helical" evidence="9">
    <location>
        <begin position="361"/>
        <end position="382"/>
    </location>
</feature>
<feature type="transmembrane region" description="Helical" evidence="9">
    <location>
        <begin position="283"/>
        <end position="308"/>
    </location>
</feature>
<name>A0A9P8YJC5_9PEZI</name>
<dbReference type="GO" id="GO:0015179">
    <property type="term" value="F:L-amino acid transmembrane transporter activity"/>
    <property type="evidence" value="ECO:0007669"/>
    <property type="project" value="TreeGrafter"/>
</dbReference>
<dbReference type="AlphaFoldDB" id="A0A9P8YJC5"/>
<evidence type="ECO:0000256" key="9">
    <source>
        <dbReference type="SAM" id="Phobius"/>
    </source>
</evidence>
<reference evidence="11" key="1">
    <citation type="journal article" date="2021" name="Nat. Commun.">
        <title>Genetic determinants of endophytism in the Arabidopsis root mycobiome.</title>
        <authorList>
            <person name="Mesny F."/>
            <person name="Miyauchi S."/>
            <person name="Thiergart T."/>
            <person name="Pickel B."/>
            <person name="Atanasova L."/>
            <person name="Karlsson M."/>
            <person name="Huettel B."/>
            <person name="Barry K.W."/>
            <person name="Haridas S."/>
            <person name="Chen C."/>
            <person name="Bauer D."/>
            <person name="Andreopoulos W."/>
            <person name="Pangilinan J."/>
            <person name="LaButti K."/>
            <person name="Riley R."/>
            <person name="Lipzen A."/>
            <person name="Clum A."/>
            <person name="Drula E."/>
            <person name="Henrissat B."/>
            <person name="Kohler A."/>
            <person name="Grigoriev I.V."/>
            <person name="Martin F.M."/>
            <person name="Hacquard S."/>
        </authorList>
    </citation>
    <scope>NUCLEOTIDE SEQUENCE</scope>
    <source>
        <strain evidence="11">MPI-CAGE-CH-0230</strain>
    </source>
</reference>
<keyword evidence="6 9" id="KW-1133">Transmembrane helix</keyword>
<feature type="transmembrane region" description="Helical" evidence="9">
    <location>
        <begin position="576"/>
        <end position="597"/>
    </location>
</feature>
<feature type="transmembrane region" description="Helical" evidence="9">
    <location>
        <begin position="328"/>
        <end position="349"/>
    </location>
</feature>
<proteinExistence type="inferred from homology"/>
<evidence type="ECO:0000256" key="6">
    <source>
        <dbReference type="ARBA" id="ARBA00022989"/>
    </source>
</evidence>
<feature type="region of interest" description="Disordered" evidence="8">
    <location>
        <begin position="1"/>
        <end position="167"/>
    </location>
</feature>